<evidence type="ECO:0000313" key="1">
    <source>
        <dbReference type="EMBL" id="MBW0528435.1"/>
    </source>
</evidence>
<dbReference type="Proteomes" id="UP000765509">
    <property type="component" value="Unassembled WGS sequence"/>
</dbReference>
<dbReference type="AlphaFoldDB" id="A0A9Q3ES19"/>
<name>A0A9Q3ES19_9BASI</name>
<comment type="caution">
    <text evidence="1">The sequence shown here is derived from an EMBL/GenBank/DDBJ whole genome shotgun (WGS) entry which is preliminary data.</text>
</comment>
<dbReference type="EMBL" id="AVOT02034355">
    <property type="protein sequence ID" value="MBW0528435.1"/>
    <property type="molecule type" value="Genomic_DNA"/>
</dbReference>
<sequence>MPGKAADSSHTNHYACTSYQQFKQLPMPVQAPKASHANTYIVQVPNNLNISLRWCRPLITNMQILMLVQVPNNLSNSLLWCRLQTIHTQMLTLAQVPTVLEIPYACAGF</sequence>
<accession>A0A9Q3ES19</accession>
<organism evidence="1 2">
    <name type="scientific">Austropuccinia psidii MF-1</name>
    <dbReference type="NCBI Taxonomy" id="1389203"/>
    <lineage>
        <taxon>Eukaryota</taxon>
        <taxon>Fungi</taxon>
        <taxon>Dikarya</taxon>
        <taxon>Basidiomycota</taxon>
        <taxon>Pucciniomycotina</taxon>
        <taxon>Pucciniomycetes</taxon>
        <taxon>Pucciniales</taxon>
        <taxon>Sphaerophragmiaceae</taxon>
        <taxon>Austropuccinia</taxon>
    </lineage>
</organism>
<protein>
    <submittedName>
        <fullName evidence="1">Uncharacterized protein</fullName>
    </submittedName>
</protein>
<gene>
    <name evidence="1" type="ORF">O181_068150</name>
</gene>
<evidence type="ECO:0000313" key="2">
    <source>
        <dbReference type="Proteomes" id="UP000765509"/>
    </source>
</evidence>
<proteinExistence type="predicted"/>
<reference evidence="1" key="1">
    <citation type="submission" date="2021-03" db="EMBL/GenBank/DDBJ databases">
        <title>Draft genome sequence of rust myrtle Austropuccinia psidii MF-1, a brazilian biotype.</title>
        <authorList>
            <person name="Quecine M.C."/>
            <person name="Pachon D.M.R."/>
            <person name="Bonatelli M.L."/>
            <person name="Correr F.H."/>
            <person name="Franceschini L.M."/>
            <person name="Leite T.F."/>
            <person name="Margarido G.R.A."/>
            <person name="Almeida C.A."/>
            <person name="Ferrarezi J.A."/>
            <person name="Labate C.A."/>
        </authorList>
    </citation>
    <scope>NUCLEOTIDE SEQUENCE</scope>
    <source>
        <strain evidence="1">MF-1</strain>
    </source>
</reference>
<keyword evidence="2" id="KW-1185">Reference proteome</keyword>